<dbReference type="GO" id="GO:1990904">
    <property type="term" value="C:ribonucleoprotein complex"/>
    <property type="evidence" value="ECO:0007669"/>
    <property type="project" value="TreeGrafter"/>
</dbReference>
<keyword evidence="3" id="KW-1185">Reference proteome</keyword>
<accession>A0A6A4IEQ1</accession>
<dbReference type="OrthoDB" id="364892at2759"/>
<dbReference type="InterPro" id="IPR035647">
    <property type="entry name" value="EFG_III/V"/>
</dbReference>
<dbReference type="Gene3D" id="2.40.50.250">
    <property type="entry name" value="bipa protein"/>
    <property type="match status" value="1"/>
</dbReference>
<gene>
    <name evidence="2" type="ORF">BT96DRAFT_870511</name>
</gene>
<dbReference type="InterPro" id="IPR005225">
    <property type="entry name" value="Small_GTP-bd"/>
</dbReference>
<dbReference type="InterPro" id="IPR042116">
    <property type="entry name" value="TypA/BipA_C"/>
</dbReference>
<proteinExistence type="predicted"/>
<dbReference type="GO" id="GO:0005525">
    <property type="term" value="F:GTP binding"/>
    <property type="evidence" value="ECO:0007669"/>
    <property type="project" value="InterPro"/>
</dbReference>
<dbReference type="Pfam" id="PF21018">
    <property type="entry name" value="BipA_C"/>
    <property type="match status" value="1"/>
</dbReference>
<dbReference type="Gene3D" id="3.40.50.300">
    <property type="entry name" value="P-loop containing nucleotide triphosphate hydrolases"/>
    <property type="match status" value="1"/>
</dbReference>
<evidence type="ECO:0000313" key="2">
    <source>
        <dbReference type="EMBL" id="KAE9410762.1"/>
    </source>
</evidence>
<dbReference type="InterPro" id="IPR031157">
    <property type="entry name" value="G_TR_CS"/>
</dbReference>
<dbReference type="FunFam" id="2.40.50.250:FF:000001">
    <property type="entry name" value="GTP-binding protein TypA"/>
    <property type="match status" value="1"/>
</dbReference>
<dbReference type="GO" id="GO:0005829">
    <property type="term" value="C:cytosol"/>
    <property type="evidence" value="ECO:0007669"/>
    <property type="project" value="TreeGrafter"/>
</dbReference>
<evidence type="ECO:0000313" key="3">
    <source>
        <dbReference type="Proteomes" id="UP000799118"/>
    </source>
</evidence>
<dbReference type="SUPFAM" id="SSF50447">
    <property type="entry name" value="Translation proteins"/>
    <property type="match status" value="1"/>
</dbReference>
<organism evidence="2 3">
    <name type="scientific">Gymnopus androsaceus JB14</name>
    <dbReference type="NCBI Taxonomy" id="1447944"/>
    <lineage>
        <taxon>Eukaryota</taxon>
        <taxon>Fungi</taxon>
        <taxon>Dikarya</taxon>
        <taxon>Basidiomycota</taxon>
        <taxon>Agaricomycotina</taxon>
        <taxon>Agaricomycetes</taxon>
        <taxon>Agaricomycetidae</taxon>
        <taxon>Agaricales</taxon>
        <taxon>Marasmiineae</taxon>
        <taxon>Omphalotaceae</taxon>
        <taxon>Gymnopus</taxon>
    </lineage>
</organism>
<dbReference type="Pfam" id="PF00679">
    <property type="entry name" value="EFG_C"/>
    <property type="match status" value="1"/>
</dbReference>
<reference evidence="2" key="1">
    <citation type="journal article" date="2019" name="Environ. Microbiol.">
        <title>Fungal ecological strategies reflected in gene transcription - a case study of two litter decomposers.</title>
        <authorList>
            <person name="Barbi F."/>
            <person name="Kohler A."/>
            <person name="Barry K."/>
            <person name="Baskaran P."/>
            <person name="Daum C."/>
            <person name="Fauchery L."/>
            <person name="Ihrmark K."/>
            <person name="Kuo A."/>
            <person name="LaButti K."/>
            <person name="Lipzen A."/>
            <person name="Morin E."/>
            <person name="Grigoriev I.V."/>
            <person name="Henrissat B."/>
            <person name="Lindahl B."/>
            <person name="Martin F."/>
        </authorList>
    </citation>
    <scope>NUCLEOTIDE SEQUENCE</scope>
    <source>
        <strain evidence="2">JB14</strain>
    </source>
</reference>
<dbReference type="SUPFAM" id="SSF52540">
    <property type="entry name" value="P-loop containing nucleoside triphosphate hydrolases"/>
    <property type="match status" value="1"/>
</dbReference>
<dbReference type="InterPro" id="IPR000795">
    <property type="entry name" value="T_Tr_GTP-bd_dom"/>
</dbReference>
<dbReference type="SUPFAM" id="SSF54980">
    <property type="entry name" value="EF-G C-terminal domain-like"/>
    <property type="match status" value="2"/>
</dbReference>
<dbReference type="Pfam" id="PF00009">
    <property type="entry name" value="GTP_EFTU"/>
    <property type="match status" value="1"/>
</dbReference>
<dbReference type="InterPro" id="IPR048876">
    <property type="entry name" value="BipA_C"/>
</dbReference>
<dbReference type="Gene3D" id="3.30.70.240">
    <property type="match status" value="1"/>
</dbReference>
<dbReference type="PANTHER" id="PTHR42908">
    <property type="entry name" value="TRANSLATION ELONGATION FACTOR-RELATED"/>
    <property type="match status" value="1"/>
</dbReference>
<dbReference type="FunFam" id="3.30.70.240:FF:000002">
    <property type="entry name" value="GTP-binding protein TypA"/>
    <property type="match status" value="1"/>
</dbReference>
<name>A0A6A4IEQ1_9AGAR</name>
<dbReference type="Gene3D" id="3.30.70.870">
    <property type="entry name" value="Elongation Factor G (Translational Gtpase), domain 3"/>
    <property type="match status" value="1"/>
</dbReference>
<dbReference type="InterPro" id="IPR027417">
    <property type="entry name" value="P-loop_NTPase"/>
</dbReference>
<feature type="domain" description="Tr-type G" evidence="1">
    <location>
        <begin position="38"/>
        <end position="272"/>
    </location>
</feature>
<dbReference type="AlphaFoldDB" id="A0A6A4IEQ1"/>
<dbReference type="InterPro" id="IPR009000">
    <property type="entry name" value="Transl_B-barrel_sf"/>
</dbReference>
<dbReference type="InterPro" id="IPR000640">
    <property type="entry name" value="EFG_V-like"/>
</dbReference>
<dbReference type="InterPro" id="IPR047041">
    <property type="entry name" value="BipA_GTP-bd_dom"/>
</dbReference>
<dbReference type="CDD" id="cd03710">
    <property type="entry name" value="BipA_TypA_C"/>
    <property type="match status" value="1"/>
</dbReference>
<dbReference type="NCBIfam" id="TIGR00231">
    <property type="entry name" value="small_GTP"/>
    <property type="match status" value="1"/>
</dbReference>
<dbReference type="EMBL" id="ML769384">
    <property type="protein sequence ID" value="KAE9410762.1"/>
    <property type="molecule type" value="Genomic_DNA"/>
</dbReference>
<dbReference type="Gene3D" id="2.40.30.10">
    <property type="entry name" value="Translation factors"/>
    <property type="match status" value="1"/>
</dbReference>
<dbReference type="PROSITE" id="PS51722">
    <property type="entry name" value="G_TR_2"/>
    <property type="match status" value="1"/>
</dbReference>
<dbReference type="CDD" id="cd01891">
    <property type="entry name" value="TypA_BipA"/>
    <property type="match status" value="1"/>
</dbReference>
<dbReference type="Proteomes" id="UP000799118">
    <property type="component" value="Unassembled WGS sequence"/>
</dbReference>
<dbReference type="PANTHER" id="PTHR42908:SF8">
    <property type="entry name" value="TR-TYPE G DOMAIN-CONTAINING PROTEIN"/>
    <property type="match status" value="1"/>
</dbReference>
<evidence type="ECO:0000259" key="1">
    <source>
        <dbReference type="PROSITE" id="PS51722"/>
    </source>
</evidence>
<dbReference type="PRINTS" id="PR00315">
    <property type="entry name" value="ELONGATNFCT"/>
</dbReference>
<sequence>MLRCRSFWKTFSTVRSTYQAKHLTRGLATAVEGVTPTENIRNIAIIAHVDHGKTTLVDQLLRQSGTLKRLSALEQLQLAPTSSSLAGTTADSAVDGGFITRVMDSNDLEKERGITILSKCTSIMYKGKLINIVDTPGHADFGGEVERIMSMVDGVALIVDATEGPMTQTRFVLSKALQRGLKPLVVMNKADRSTARPAQVESDLFDLFATLGATDDQMEYPLLYASAKQGWAQSEPPVIGESSSEEVLAEDTISTRMTPLFDLILSHVPPPTALDRTSPFSMLTIQIENDPYVGMLYLGRIHSGSLRVGDNIMALDADGNECGGGKVKKIFSRIGMDRVEKDIASAGEIVSIAGIKMTKGGGVNVSLLAVDGWGEEGPKPLEASQYTTPIDPPTISMFVYPNDAPFAGREGTKLTSQVIRDRIYKEAETNVALKVLPGPTSESLELRGRGVLHLGVLFETLRREGYELTIGPPKAVMIPDPDHKGPRTRTTGMLEPIESCTINVREEFAGKVIEKLTMRKGEMHLYENGDPEEGWVKIEMDVPARGLIGYMAGEFKNDVHGEGTLNHYFKDYQPYKGAIDTGRNGSLISMHNGESSAYAMAPLQARGTLFIHPQTNVYPGMVIGECSKAQDLYVNPCLKKQLTNIRAAGADEKIVISAPRVMTLEESMAYMADDELIEVTPKSIRLRKAILDPDKEKEDGGCQGWLVGVDRLGRKVSLRLYILILGIFAVMVDFPYSNPTQISTH</sequence>
<dbReference type="GO" id="GO:0003924">
    <property type="term" value="F:GTPase activity"/>
    <property type="evidence" value="ECO:0007669"/>
    <property type="project" value="InterPro"/>
</dbReference>
<dbReference type="InterPro" id="IPR035651">
    <property type="entry name" value="BipA_V"/>
</dbReference>
<dbReference type="PROSITE" id="PS00301">
    <property type="entry name" value="G_TR_1"/>
    <property type="match status" value="1"/>
</dbReference>
<protein>
    <recommendedName>
        <fullName evidence="1">Tr-type G domain-containing protein</fullName>
    </recommendedName>
</protein>